<dbReference type="GO" id="GO:0050242">
    <property type="term" value="F:pyruvate, phosphate dikinase activity"/>
    <property type="evidence" value="ECO:0007669"/>
    <property type="project" value="InterPro"/>
</dbReference>
<keyword evidence="3" id="KW-0808">Transferase</keyword>
<dbReference type="Gene3D" id="3.30.470.20">
    <property type="entry name" value="ATP-grasp fold, B domain"/>
    <property type="match status" value="1"/>
</dbReference>
<sequence length="1439" mass="165877">MRVVGTRSSEVEDKTMSGISAQRQIDSDALKANLLETAEQVEIRADLLPLLVAVEKFRGIHSQLESLLYEICHPYRNWQLILPLLRGFVLKNYHHYSKGEYGPTSFRLFSGLFFEAIADAQKNPLLLSQIFEAQWAWLDKLVSQLEADDLERYEPTINELMLRLVKLDQQDGEILMHLVHGQQSVKRVINRLLHLCDRAAVRLDLGPVAKLLTVFLRKNYDYWLGEDDPLPWYLERCDITPDDFHQQQAFAAISHEAIRGYRADLQTIEHEAADPESAVRRLLELPSHIDIVRLYKEVPAHLSGIDVNDASGQIQGADAAAVLDENHKLLFMFKIMDTHGLHLIHEETLREINRSLVILVRQQSFEEIEEFLLTAFRLLKVNVRKYPHTSLQCIQVLGGEVFKRGNSRMVEAFLWGVVRFGFQPANVTGVDENWQPIINPAHLSNIRVWLHLIMQEPKWCATLFSALIIHLKLTGTCVKDTDLFQRDITELLNHQIEPIYNLTKQFTKLMPVFFNEIGAEGDLRDVSTALDETHRRKDVLIHFLRKQSHVESSNLIVDFIRVIFTFWRTRDKDALLPHLPPEIYSRVRTKGPLIDEQVVLAERVIKEFDLSQVDDLLHVHQQDLQRFLDDQQDCSEEERGRYALLARMFKLLHKKYNLGFQELRSELLQAAREGFPQMEELLQKLDERDIEGVIESVLDALEQLRQDILSDERFEAREEIYYKRHIAVDIPSVYGRYRERKFDSLSLTFRLENLANIYLEMLPETVNLSFITKATFYVIARCLKLYRRALHIDGIASRKLDTYLALLTSSLKIRRFSYTQYLDIFRGLSEGVKDVIYAYYTNIHQNNLSLIIPQIGRDNLLPRYRSLYNDEQMANTVHSLSEAFFRDLIASSFGLQHLDNFILRVIQTLESQREILDEDTLDLLMTYNPEKAISLLDEVNPYTDDLIHLGNKGFNLITLTEDRLPVPPAFVLTTEVFRCREVIFDFSKARQELMRQIRSALTHIEQQTGQVFGAPERPLLLSVRSGSALSMPGMMATIHNVGQNVELVEEYIQAHGNEYFAWDNYRRFLQSWAMVSGVEREAFQELMNEAKARHNVALKRQFTPEQMKELALRYQKLVRRQGLGIPDDPWLQLIGAVEMVLDSWDNQKARDYRRIMDVSSDWGTAVIVQAMVFGNRSERSGSGVLFTAHPYRKVQRVALWGDYAYGDQGEDIVSGLVTSHPISVEQAELDGRPRHDTLELKFPKIYQRLLAVSRELVYEKRWDAQEIEFTFEGPEAGDLWLLQTRDMITIKQKEHFSVFVESEELTGSLLGKGIGVSGSALSGKAVFTEEDIARLRSEEPETALILIRQDTVPEDITVISLTDGLLTSRGGQTSHASVVAVRLEKTCVVGCRQLRVYERHCEINGHRIESGDHVSIDGRSGTLLKGRHPIREEMHILPI</sequence>
<dbReference type="InterPro" id="IPR002192">
    <property type="entry name" value="PPDK_AMP/ATP-bd"/>
</dbReference>
<evidence type="ECO:0000259" key="2">
    <source>
        <dbReference type="Pfam" id="PF01326"/>
    </source>
</evidence>
<gene>
    <name evidence="3" type="ORF">SAMN02745124_01405</name>
</gene>
<dbReference type="SUPFAM" id="SSF56059">
    <property type="entry name" value="Glutathione synthetase ATP-binding domain-like"/>
    <property type="match status" value="1"/>
</dbReference>
<dbReference type="STRING" id="1121409.SAMN02745124_01405"/>
<dbReference type="InterPro" id="IPR010121">
    <property type="entry name" value="Pyruvate_phosphate_dikinase"/>
</dbReference>
<feature type="domain" description="PEP-utilising enzyme mobile" evidence="1">
    <location>
        <begin position="1344"/>
        <end position="1421"/>
    </location>
</feature>
<dbReference type="Gene3D" id="1.20.80.30">
    <property type="match status" value="1"/>
</dbReference>
<dbReference type="InterPro" id="IPR013815">
    <property type="entry name" value="ATP_grasp_subdomain_1"/>
</dbReference>
<dbReference type="InterPro" id="IPR008279">
    <property type="entry name" value="PEP-util_enz_mobile_dom"/>
</dbReference>
<keyword evidence="4" id="KW-1185">Reference proteome</keyword>
<evidence type="ECO:0000313" key="4">
    <source>
        <dbReference type="Proteomes" id="UP000184139"/>
    </source>
</evidence>
<dbReference type="PANTHER" id="PTHR22931">
    <property type="entry name" value="PHOSPHOENOLPYRUVATE DIKINASE-RELATED"/>
    <property type="match status" value="1"/>
</dbReference>
<proteinExistence type="predicted"/>
<feature type="domain" description="Pyruvate phosphate dikinase AMP/ATP-binding" evidence="2">
    <location>
        <begin position="991"/>
        <end position="1229"/>
    </location>
</feature>
<dbReference type="Gene3D" id="3.30.1490.20">
    <property type="entry name" value="ATP-grasp fold, A domain"/>
    <property type="match status" value="1"/>
</dbReference>
<dbReference type="Proteomes" id="UP000184139">
    <property type="component" value="Unassembled WGS sequence"/>
</dbReference>
<accession>A0A1M5UYT4</accession>
<keyword evidence="3" id="KW-0670">Pyruvate</keyword>
<dbReference type="Gene3D" id="3.50.30.10">
    <property type="entry name" value="Phosphohistidine domain"/>
    <property type="match status" value="1"/>
</dbReference>
<dbReference type="InterPro" id="IPR036637">
    <property type="entry name" value="Phosphohistidine_dom_sf"/>
</dbReference>
<keyword evidence="3" id="KW-0418">Kinase</keyword>
<evidence type="ECO:0000313" key="3">
    <source>
        <dbReference type="EMBL" id="SHH68008.1"/>
    </source>
</evidence>
<dbReference type="GO" id="GO:0016301">
    <property type="term" value="F:kinase activity"/>
    <property type="evidence" value="ECO:0007669"/>
    <property type="project" value="UniProtKB-KW"/>
</dbReference>
<dbReference type="SUPFAM" id="SSF52009">
    <property type="entry name" value="Phosphohistidine domain"/>
    <property type="match status" value="1"/>
</dbReference>
<dbReference type="GO" id="GO:0005524">
    <property type="term" value="F:ATP binding"/>
    <property type="evidence" value="ECO:0007669"/>
    <property type="project" value="InterPro"/>
</dbReference>
<dbReference type="Pfam" id="PF01326">
    <property type="entry name" value="PPDK_N"/>
    <property type="match status" value="1"/>
</dbReference>
<dbReference type="PANTHER" id="PTHR22931:SF9">
    <property type="entry name" value="PYRUVATE, PHOSPHATE DIKINASE 1, CHLOROPLASTIC"/>
    <property type="match status" value="1"/>
</dbReference>
<organism evidence="3 4">
    <name type="scientific">Desulfofustis glycolicus DSM 9705</name>
    <dbReference type="NCBI Taxonomy" id="1121409"/>
    <lineage>
        <taxon>Bacteria</taxon>
        <taxon>Pseudomonadati</taxon>
        <taxon>Thermodesulfobacteriota</taxon>
        <taxon>Desulfobulbia</taxon>
        <taxon>Desulfobulbales</taxon>
        <taxon>Desulfocapsaceae</taxon>
        <taxon>Desulfofustis</taxon>
    </lineage>
</organism>
<dbReference type="Pfam" id="PF00391">
    <property type="entry name" value="PEP-utilizers"/>
    <property type="match status" value="1"/>
</dbReference>
<name>A0A1M5UYT4_9BACT</name>
<dbReference type="EMBL" id="FQXS01000006">
    <property type="protein sequence ID" value="SHH68008.1"/>
    <property type="molecule type" value="Genomic_DNA"/>
</dbReference>
<protein>
    <submittedName>
        <fullName evidence="3">Pyruvate phosphate dikinase</fullName>
    </submittedName>
</protein>
<evidence type="ECO:0000259" key="1">
    <source>
        <dbReference type="Pfam" id="PF00391"/>
    </source>
</evidence>
<reference evidence="3 4" key="1">
    <citation type="submission" date="2016-11" db="EMBL/GenBank/DDBJ databases">
        <authorList>
            <person name="Jaros S."/>
            <person name="Januszkiewicz K."/>
            <person name="Wedrychowicz H."/>
        </authorList>
    </citation>
    <scope>NUCLEOTIDE SEQUENCE [LARGE SCALE GENOMIC DNA]</scope>
    <source>
        <strain evidence="3 4">DSM 9705</strain>
    </source>
</reference>